<feature type="transmembrane region" description="Helical" evidence="6">
    <location>
        <begin position="524"/>
        <end position="548"/>
    </location>
</feature>
<dbReference type="Gene3D" id="1.20.1740.10">
    <property type="entry name" value="Amino acid/polyamine transporter I"/>
    <property type="match status" value="1"/>
</dbReference>
<feature type="transmembrane region" description="Helical" evidence="6">
    <location>
        <begin position="417"/>
        <end position="435"/>
    </location>
</feature>
<organism evidence="7 8">
    <name type="scientific">Podospora didyma</name>
    <dbReference type="NCBI Taxonomy" id="330526"/>
    <lineage>
        <taxon>Eukaryota</taxon>
        <taxon>Fungi</taxon>
        <taxon>Dikarya</taxon>
        <taxon>Ascomycota</taxon>
        <taxon>Pezizomycotina</taxon>
        <taxon>Sordariomycetes</taxon>
        <taxon>Sordariomycetidae</taxon>
        <taxon>Sordariales</taxon>
        <taxon>Podosporaceae</taxon>
        <taxon>Podospora</taxon>
    </lineage>
</organism>
<dbReference type="PANTHER" id="PTHR11785">
    <property type="entry name" value="AMINO ACID TRANSPORTER"/>
    <property type="match status" value="1"/>
</dbReference>
<proteinExistence type="predicted"/>
<dbReference type="InterPro" id="IPR050598">
    <property type="entry name" value="AminoAcid_Transporter"/>
</dbReference>
<feature type="region of interest" description="Disordered" evidence="5">
    <location>
        <begin position="673"/>
        <end position="694"/>
    </location>
</feature>
<name>A0AAE0NGQ6_9PEZI</name>
<dbReference type="GO" id="GO:0015179">
    <property type="term" value="F:L-amino acid transmembrane transporter activity"/>
    <property type="evidence" value="ECO:0007669"/>
    <property type="project" value="TreeGrafter"/>
</dbReference>
<evidence type="ECO:0000256" key="1">
    <source>
        <dbReference type="ARBA" id="ARBA00004141"/>
    </source>
</evidence>
<feature type="compositionally biased region" description="Low complexity" evidence="5">
    <location>
        <begin position="16"/>
        <end position="27"/>
    </location>
</feature>
<dbReference type="Pfam" id="PF13520">
    <property type="entry name" value="AA_permease_2"/>
    <property type="match status" value="1"/>
</dbReference>
<protein>
    <submittedName>
        <fullName evidence="7">Amino acid permease-domain-containing protein</fullName>
    </submittedName>
</protein>
<reference evidence="7" key="1">
    <citation type="journal article" date="2023" name="Mol. Phylogenet. Evol.">
        <title>Genome-scale phylogeny and comparative genomics of the fungal order Sordariales.</title>
        <authorList>
            <person name="Hensen N."/>
            <person name="Bonometti L."/>
            <person name="Westerberg I."/>
            <person name="Brannstrom I.O."/>
            <person name="Guillou S."/>
            <person name="Cros-Aarteil S."/>
            <person name="Calhoun S."/>
            <person name="Haridas S."/>
            <person name="Kuo A."/>
            <person name="Mondo S."/>
            <person name="Pangilinan J."/>
            <person name="Riley R."/>
            <person name="LaButti K."/>
            <person name="Andreopoulos B."/>
            <person name="Lipzen A."/>
            <person name="Chen C."/>
            <person name="Yan M."/>
            <person name="Daum C."/>
            <person name="Ng V."/>
            <person name="Clum A."/>
            <person name="Steindorff A."/>
            <person name="Ohm R.A."/>
            <person name="Martin F."/>
            <person name="Silar P."/>
            <person name="Natvig D.O."/>
            <person name="Lalanne C."/>
            <person name="Gautier V."/>
            <person name="Ament-Velasquez S.L."/>
            <person name="Kruys A."/>
            <person name="Hutchinson M.I."/>
            <person name="Powell A.J."/>
            <person name="Barry K."/>
            <person name="Miller A.N."/>
            <person name="Grigoriev I.V."/>
            <person name="Debuchy R."/>
            <person name="Gladieux P."/>
            <person name="Hiltunen Thoren M."/>
            <person name="Johannesson H."/>
        </authorList>
    </citation>
    <scope>NUCLEOTIDE SEQUENCE</scope>
    <source>
        <strain evidence="7">CBS 232.78</strain>
    </source>
</reference>
<dbReference type="EMBL" id="JAULSW010000005">
    <property type="protein sequence ID" value="KAK3381241.1"/>
    <property type="molecule type" value="Genomic_DNA"/>
</dbReference>
<feature type="transmembrane region" description="Helical" evidence="6">
    <location>
        <begin position="623"/>
        <end position="648"/>
    </location>
</feature>
<evidence type="ECO:0000256" key="4">
    <source>
        <dbReference type="ARBA" id="ARBA00023136"/>
    </source>
</evidence>
<keyword evidence="3 6" id="KW-1133">Transmembrane helix</keyword>
<evidence type="ECO:0000256" key="2">
    <source>
        <dbReference type="ARBA" id="ARBA00022692"/>
    </source>
</evidence>
<feature type="transmembrane region" description="Helical" evidence="6">
    <location>
        <begin position="492"/>
        <end position="512"/>
    </location>
</feature>
<sequence>MATYQEHLARNAHATANGGWNPNPAGGHLVPGGYAHHQQPAAPPFQSDLLDELNRTTNQGAIVTDAPDERFRLGFFDSTCLVLNRVIGTVFTCFPLCSPQGFHVCLLTSNPGTGIFNSPGAVMQGTHSAGGALLLWFFGIFYGLTGTHVYIEYGLNVPRYVIEGIEQAVPRSGGDLHYLQFVYRWIYYKKDTVLLSGVLFGISFICIGNMASNCISFAVRVLQAAHPNDEPSNGQVRGIALAAAALACVIHAVSRRGGIWLNNILALVKVGILLVIIATTLAVVGNGIHDKDGNLVQSVFMDNLNPKVAFKAPLAPVGATQAQEGTVNGYAAALLSIIFAYSGFDQTNYVLGEIATPRKTFPRATTFAMVVISVLYMVVNICYMVVVPAYEQSGHVVALLFFQRTFGFAGEGTADRIFNAFLALSSFGNIIVMTYTAARMKQEIAKQGFIPFPKFFGQNVDLSIGRFILYLRKKGWKLRSLSPEHHQEATPVGALVLHLLSCVVLIFATYNINADDAYDLLAGLIAYLTTALFGFFLALGILILRIWGPPATEPAKTKIYRSAHAGGLADDLPVRKTWSEMTGKSVYAWLSILCAIIYLVGNAFPLIASWIPATANISTSTVSWWVVPAVSWATLGFATLWWFGFLAGAKYRERHQQKNLVYEIRPEFEWAEPATEADSADDDDASMGPRRQRHGGKVLVHETVLFRWEGDENDMFGPMPSGPMGAFESVPLSTAQQQQHQQQHQQQRHGPPPPRANEDFDGFGPMPPPPQNMPQGYAQW</sequence>
<feature type="transmembrane region" description="Helical" evidence="6">
    <location>
        <begin position="133"/>
        <end position="151"/>
    </location>
</feature>
<keyword evidence="4 6" id="KW-0472">Membrane</keyword>
<evidence type="ECO:0000256" key="5">
    <source>
        <dbReference type="SAM" id="MobiDB-lite"/>
    </source>
</evidence>
<dbReference type="InterPro" id="IPR002293">
    <property type="entry name" value="AA/rel_permease1"/>
</dbReference>
<dbReference type="AlphaFoldDB" id="A0AAE0NGQ6"/>
<feature type="transmembrane region" description="Helical" evidence="6">
    <location>
        <begin position="586"/>
        <end position="611"/>
    </location>
</feature>
<dbReference type="PANTHER" id="PTHR11785:SF353">
    <property type="entry name" value="METHIONINE TRANSPORTER (EUROFUNG)"/>
    <property type="match status" value="1"/>
</dbReference>
<dbReference type="GO" id="GO:0016020">
    <property type="term" value="C:membrane"/>
    <property type="evidence" value="ECO:0007669"/>
    <property type="project" value="UniProtKB-SubCell"/>
</dbReference>
<feature type="transmembrane region" description="Helical" evidence="6">
    <location>
        <begin position="234"/>
        <end position="253"/>
    </location>
</feature>
<feature type="transmembrane region" description="Helical" evidence="6">
    <location>
        <begin position="259"/>
        <end position="284"/>
    </location>
</feature>
<evidence type="ECO:0000256" key="3">
    <source>
        <dbReference type="ARBA" id="ARBA00022989"/>
    </source>
</evidence>
<reference evidence="7" key="2">
    <citation type="submission" date="2023-06" db="EMBL/GenBank/DDBJ databases">
        <authorList>
            <consortium name="Lawrence Berkeley National Laboratory"/>
            <person name="Haridas S."/>
            <person name="Hensen N."/>
            <person name="Bonometti L."/>
            <person name="Westerberg I."/>
            <person name="Brannstrom I.O."/>
            <person name="Guillou S."/>
            <person name="Cros-Aarteil S."/>
            <person name="Calhoun S."/>
            <person name="Kuo A."/>
            <person name="Mondo S."/>
            <person name="Pangilinan J."/>
            <person name="Riley R."/>
            <person name="LaButti K."/>
            <person name="Andreopoulos B."/>
            <person name="Lipzen A."/>
            <person name="Chen C."/>
            <person name="Yanf M."/>
            <person name="Daum C."/>
            <person name="Ng V."/>
            <person name="Clum A."/>
            <person name="Steindorff A."/>
            <person name="Ohm R."/>
            <person name="Martin F."/>
            <person name="Silar P."/>
            <person name="Natvig D."/>
            <person name="Lalanne C."/>
            <person name="Gautier V."/>
            <person name="Ament-velasquez S.L."/>
            <person name="Kruys A."/>
            <person name="Hutchinson M.I."/>
            <person name="Powell A.J."/>
            <person name="Barry K."/>
            <person name="Miller A.N."/>
            <person name="Grigoriev I.V."/>
            <person name="Debuchy R."/>
            <person name="Gladieux P."/>
            <person name="Thoren M.H."/>
            <person name="Johannesson H."/>
        </authorList>
    </citation>
    <scope>NUCLEOTIDE SEQUENCE</scope>
    <source>
        <strain evidence="7">CBS 232.78</strain>
    </source>
</reference>
<feature type="compositionally biased region" description="Low complexity" evidence="5">
    <location>
        <begin position="736"/>
        <end position="745"/>
    </location>
</feature>
<comment type="caution">
    <text evidence="7">The sequence shown here is derived from an EMBL/GenBank/DDBJ whole genome shotgun (WGS) entry which is preliminary data.</text>
</comment>
<comment type="subcellular location">
    <subcellularLocation>
        <location evidence="1">Membrane</location>
        <topology evidence="1">Multi-pass membrane protein</topology>
    </subcellularLocation>
</comment>
<dbReference type="Proteomes" id="UP001285441">
    <property type="component" value="Unassembled WGS sequence"/>
</dbReference>
<keyword evidence="2 6" id="KW-0812">Transmembrane</keyword>
<accession>A0AAE0NGQ6</accession>
<evidence type="ECO:0000256" key="6">
    <source>
        <dbReference type="SAM" id="Phobius"/>
    </source>
</evidence>
<feature type="transmembrane region" description="Helical" evidence="6">
    <location>
        <begin position="193"/>
        <end position="222"/>
    </location>
</feature>
<evidence type="ECO:0000313" key="7">
    <source>
        <dbReference type="EMBL" id="KAK3381241.1"/>
    </source>
</evidence>
<evidence type="ECO:0000313" key="8">
    <source>
        <dbReference type="Proteomes" id="UP001285441"/>
    </source>
</evidence>
<keyword evidence="8" id="KW-1185">Reference proteome</keyword>
<feature type="region of interest" description="Disordered" evidence="5">
    <location>
        <begin position="14"/>
        <end position="41"/>
    </location>
</feature>
<gene>
    <name evidence="7" type="ORF">B0H63DRAFT_198095</name>
</gene>
<feature type="transmembrane region" description="Helical" evidence="6">
    <location>
        <begin position="367"/>
        <end position="386"/>
    </location>
</feature>
<feature type="region of interest" description="Disordered" evidence="5">
    <location>
        <begin position="712"/>
        <end position="780"/>
    </location>
</feature>